<feature type="compositionally biased region" description="Pro residues" evidence="1">
    <location>
        <begin position="26"/>
        <end position="40"/>
    </location>
</feature>
<dbReference type="EC" id="3.4.-.-" evidence="3"/>
<name>A0ABT8YEM3_9SPHN</name>
<dbReference type="GO" id="GO:0016787">
    <property type="term" value="F:hydrolase activity"/>
    <property type="evidence" value="ECO:0007669"/>
    <property type="project" value="UniProtKB-KW"/>
</dbReference>
<feature type="region of interest" description="Disordered" evidence="1">
    <location>
        <begin position="18"/>
        <end position="40"/>
    </location>
</feature>
<dbReference type="RefSeq" id="WP_303545887.1">
    <property type="nucleotide sequence ID" value="NZ_JAUOTP010000010.1"/>
</dbReference>
<sequence>MRRAVALATILLLASCEGRPTVSGPGTPPPSAGQPIAPPPPRIVPGSQFGLTGEMTQGTLLRGTAPTGTALLLLDGKPVRVAPDGRFILGINRDAGPSALLEARLQDGRLLQAPLSISKRAWDISNLSTLAMGTSPSPAYQKIRAAELVQINAAKTLNADSDGWRQPMMWPTSGRISTLFGSQRIYKGGVPGAYHGGIDIARPIGTPALAPADGVVGLATAAPFSLEGNLVMIDHGFGLISAIMHLSRIDVKTGDHVRKGQVIGLVGKTGRATGPHLHWGLTWYGARIDPLLVAGPMPQG</sequence>
<dbReference type="InterPro" id="IPR050570">
    <property type="entry name" value="Cell_wall_metabolism_enzyme"/>
</dbReference>
<dbReference type="EMBL" id="JAUOTP010000010">
    <property type="protein sequence ID" value="MDO6416397.1"/>
    <property type="molecule type" value="Genomic_DNA"/>
</dbReference>
<dbReference type="Gene3D" id="2.70.70.10">
    <property type="entry name" value="Glucose Permease (Domain IIA)"/>
    <property type="match status" value="1"/>
</dbReference>
<dbReference type="PROSITE" id="PS51257">
    <property type="entry name" value="PROKAR_LIPOPROTEIN"/>
    <property type="match status" value="1"/>
</dbReference>
<dbReference type="Pfam" id="PF01551">
    <property type="entry name" value="Peptidase_M23"/>
    <property type="match status" value="1"/>
</dbReference>
<dbReference type="PANTHER" id="PTHR21666">
    <property type="entry name" value="PEPTIDASE-RELATED"/>
    <property type="match status" value="1"/>
</dbReference>
<keyword evidence="3" id="KW-0378">Hydrolase</keyword>
<feature type="domain" description="M23ase beta-sheet core" evidence="2">
    <location>
        <begin position="194"/>
        <end position="290"/>
    </location>
</feature>
<dbReference type="InterPro" id="IPR011055">
    <property type="entry name" value="Dup_hybrid_motif"/>
</dbReference>
<gene>
    <name evidence="3" type="ORF">Q4F19_18575</name>
</gene>
<dbReference type="SUPFAM" id="SSF51261">
    <property type="entry name" value="Duplicated hybrid motif"/>
    <property type="match status" value="1"/>
</dbReference>
<accession>A0ABT8YEM3</accession>
<keyword evidence="4" id="KW-1185">Reference proteome</keyword>
<dbReference type="Proteomes" id="UP001169764">
    <property type="component" value="Unassembled WGS sequence"/>
</dbReference>
<evidence type="ECO:0000313" key="3">
    <source>
        <dbReference type="EMBL" id="MDO6416397.1"/>
    </source>
</evidence>
<dbReference type="CDD" id="cd12797">
    <property type="entry name" value="M23_peptidase"/>
    <property type="match status" value="1"/>
</dbReference>
<proteinExistence type="predicted"/>
<dbReference type="PANTHER" id="PTHR21666:SF285">
    <property type="entry name" value="M23 FAMILY METALLOPEPTIDASE"/>
    <property type="match status" value="1"/>
</dbReference>
<dbReference type="InterPro" id="IPR016047">
    <property type="entry name" value="M23ase_b-sheet_dom"/>
</dbReference>
<organism evidence="3 4">
    <name type="scientific">Sphingomonas natans</name>
    <dbReference type="NCBI Taxonomy" id="3063330"/>
    <lineage>
        <taxon>Bacteria</taxon>
        <taxon>Pseudomonadati</taxon>
        <taxon>Pseudomonadota</taxon>
        <taxon>Alphaproteobacteria</taxon>
        <taxon>Sphingomonadales</taxon>
        <taxon>Sphingomonadaceae</taxon>
        <taxon>Sphingomonas</taxon>
    </lineage>
</organism>
<reference evidence="3" key="1">
    <citation type="submission" date="2023-07" db="EMBL/GenBank/DDBJ databases">
        <authorList>
            <person name="Kim M."/>
        </authorList>
    </citation>
    <scope>NUCLEOTIDE SEQUENCE</scope>
    <source>
        <strain evidence="3">BIUV-7</strain>
    </source>
</reference>
<protein>
    <submittedName>
        <fullName evidence="3">M23 family metallopeptidase</fullName>
        <ecNumber evidence="3">3.4.-.-</ecNumber>
    </submittedName>
</protein>
<evidence type="ECO:0000256" key="1">
    <source>
        <dbReference type="SAM" id="MobiDB-lite"/>
    </source>
</evidence>
<evidence type="ECO:0000259" key="2">
    <source>
        <dbReference type="Pfam" id="PF01551"/>
    </source>
</evidence>
<evidence type="ECO:0000313" key="4">
    <source>
        <dbReference type="Proteomes" id="UP001169764"/>
    </source>
</evidence>
<comment type="caution">
    <text evidence="3">The sequence shown here is derived from an EMBL/GenBank/DDBJ whole genome shotgun (WGS) entry which is preliminary data.</text>
</comment>